<evidence type="ECO:0000256" key="7">
    <source>
        <dbReference type="ARBA" id="ARBA00023033"/>
    </source>
</evidence>
<dbReference type="PRINTS" id="PR00420">
    <property type="entry name" value="RNGMNOXGNASE"/>
</dbReference>
<evidence type="ECO:0000256" key="4">
    <source>
        <dbReference type="ARBA" id="ARBA00022630"/>
    </source>
</evidence>
<name>A0A8B6X5U5_9BURK</name>
<dbReference type="AlphaFoldDB" id="A0A8B6X5U5"/>
<evidence type="ECO:0000256" key="5">
    <source>
        <dbReference type="ARBA" id="ARBA00022827"/>
    </source>
</evidence>
<evidence type="ECO:0000256" key="2">
    <source>
        <dbReference type="ARBA" id="ARBA00004749"/>
    </source>
</evidence>
<keyword evidence="6" id="KW-0560">Oxidoreductase</keyword>
<evidence type="ECO:0000256" key="6">
    <source>
        <dbReference type="ARBA" id="ARBA00023002"/>
    </source>
</evidence>
<dbReference type="Pfam" id="PF01494">
    <property type="entry name" value="FAD_binding_3"/>
    <property type="match status" value="1"/>
</dbReference>
<dbReference type="NCBIfam" id="TIGR01988">
    <property type="entry name" value="Ubi-OHases"/>
    <property type="match status" value="1"/>
</dbReference>
<dbReference type="InterPro" id="IPR036188">
    <property type="entry name" value="FAD/NAD-bd_sf"/>
</dbReference>
<reference evidence="10" key="2">
    <citation type="submission" date="2025-08" db="UniProtKB">
        <authorList>
            <consortium name="RefSeq"/>
        </authorList>
    </citation>
    <scope>IDENTIFICATION</scope>
</reference>
<keyword evidence="4" id="KW-0285">Flavoprotein</keyword>
<reference evidence="10" key="1">
    <citation type="journal article" date="1992" name="Proteins">
        <title>Crystal structure of the reduced form of p-hydroxybenzoate hydroxylase refined at 2.3-A resolution.</title>
        <authorList>
            <person name="Schreuder H.A."/>
            <person name="van der Laan J.M."/>
            <person name="Swarte M.B."/>
            <person name="Kalk K.H."/>
            <person name="Hol W.G."/>
            <person name="Drenth J."/>
        </authorList>
    </citation>
    <scope>NUCLEOTIDE SEQUENCE</scope>
</reference>
<evidence type="ECO:0000313" key="10">
    <source>
        <dbReference type="RefSeq" id="WP_028312352.1"/>
    </source>
</evidence>
<dbReference type="GO" id="GO:0006744">
    <property type="term" value="P:ubiquinone biosynthetic process"/>
    <property type="evidence" value="ECO:0007669"/>
    <property type="project" value="UniProtKB-UniPathway"/>
</dbReference>
<sequence length="402" mass="42847">MNNASFDLVVAGRGAAGCSVAIGAAQLGLSVLLVGPKPAPVRETWDLRVFAISSASMRLLERLRVAGQLDRERIAPVYDMLVHGDAAPGRLRFSAYEACVKELAHIIEGRNLQRALTRGCEMNPRIEIVDDEVTDAAIDAREARVTLARRGTVSAKLLVAADGARSKLRDAAGLRGEIRPYGHAGVVTDLLCERPHGDAARQWFLGPEAGGAILALLPLPPAGLPDEGDGPSRHVSMVFSVPEARADALVAMDDAAIAAEVEAACGSALGRMRVLTRPAAFPLRFMHGSPVVAPRIALVGDAAHLMHPLAGQGLNAGLLDVAALLDALAAREPMRDLGDLKLLRRYPRARREDLALMLNTTDALQRLFTTTDPLLGLLRNAGMDLLDRIGPVKNRLIRHALG</sequence>
<comment type="similarity">
    <text evidence="3">Belongs to the UbiH/COQ6 family.</text>
</comment>
<proteinExistence type="inferred from homology"/>
<keyword evidence="9" id="KW-1185">Reference proteome</keyword>
<dbReference type="Proteomes" id="UP000675920">
    <property type="component" value="Unplaced"/>
</dbReference>
<dbReference type="SUPFAM" id="SSF51905">
    <property type="entry name" value="FAD/NAD(P)-binding domain"/>
    <property type="match status" value="1"/>
</dbReference>
<dbReference type="PANTHER" id="PTHR43876:SF7">
    <property type="entry name" value="UBIQUINONE BIOSYNTHESIS MONOOXYGENASE COQ6, MITOCHONDRIAL"/>
    <property type="match status" value="1"/>
</dbReference>
<dbReference type="InterPro" id="IPR018168">
    <property type="entry name" value="Ubi_Hdrlase_CS"/>
</dbReference>
<dbReference type="GO" id="GO:0004497">
    <property type="term" value="F:monooxygenase activity"/>
    <property type="evidence" value="ECO:0007669"/>
    <property type="project" value="UniProtKB-KW"/>
</dbReference>
<dbReference type="Gene3D" id="3.50.50.60">
    <property type="entry name" value="FAD/NAD(P)-binding domain"/>
    <property type="match status" value="2"/>
</dbReference>
<dbReference type="GO" id="GO:0016705">
    <property type="term" value="F:oxidoreductase activity, acting on paired donors, with incorporation or reduction of molecular oxygen"/>
    <property type="evidence" value="ECO:0007669"/>
    <property type="project" value="InterPro"/>
</dbReference>
<dbReference type="GO" id="GO:0071949">
    <property type="term" value="F:FAD binding"/>
    <property type="evidence" value="ECO:0007669"/>
    <property type="project" value="InterPro"/>
</dbReference>
<dbReference type="UniPathway" id="UPA00232"/>
<accession>A0A8B6X5U5</accession>
<dbReference type="RefSeq" id="WP_028312352.1">
    <property type="nucleotide sequence ID" value="NZ_AXWS01000018.1"/>
</dbReference>
<dbReference type="InterPro" id="IPR051205">
    <property type="entry name" value="UbiH/COQ6_monooxygenase"/>
</dbReference>
<feature type="domain" description="FAD-binding" evidence="8">
    <location>
        <begin position="8"/>
        <end position="352"/>
    </location>
</feature>
<comment type="cofactor">
    <cofactor evidence="1">
        <name>FAD</name>
        <dbReference type="ChEBI" id="CHEBI:57692"/>
    </cofactor>
</comment>
<organism evidence="9 10">
    <name type="scientific">Derxia gummosa DSM 723</name>
    <dbReference type="NCBI Taxonomy" id="1121388"/>
    <lineage>
        <taxon>Bacteria</taxon>
        <taxon>Pseudomonadati</taxon>
        <taxon>Pseudomonadota</taxon>
        <taxon>Betaproteobacteria</taxon>
        <taxon>Burkholderiales</taxon>
        <taxon>Alcaligenaceae</taxon>
        <taxon>Derxia</taxon>
    </lineage>
</organism>
<keyword evidence="7 10" id="KW-0503">Monooxygenase</keyword>
<dbReference type="PANTHER" id="PTHR43876">
    <property type="entry name" value="UBIQUINONE BIOSYNTHESIS MONOOXYGENASE COQ6, MITOCHONDRIAL"/>
    <property type="match status" value="1"/>
</dbReference>
<evidence type="ECO:0000256" key="3">
    <source>
        <dbReference type="ARBA" id="ARBA00005349"/>
    </source>
</evidence>
<keyword evidence="5" id="KW-0274">FAD</keyword>
<dbReference type="InterPro" id="IPR002938">
    <property type="entry name" value="FAD-bd"/>
</dbReference>
<protein>
    <submittedName>
        <fullName evidence="10">FAD-dependent monooxygenase</fullName>
    </submittedName>
</protein>
<dbReference type="InterPro" id="IPR010971">
    <property type="entry name" value="UbiH/COQ6"/>
</dbReference>
<comment type="pathway">
    <text evidence="2">Cofactor biosynthesis; ubiquinone biosynthesis.</text>
</comment>
<evidence type="ECO:0000259" key="8">
    <source>
        <dbReference type="Pfam" id="PF01494"/>
    </source>
</evidence>
<dbReference type="PROSITE" id="PS01304">
    <property type="entry name" value="UBIH"/>
    <property type="match status" value="1"/>
</dbReference>
<evidence type="ECO:0000256" key="1">
    <source>
        <dbReference type="ARBA" id="ARBA00001974"/>
    </source>
</evidence>
<evidence type="ECO:0000313" key="9">
    <source>
        <dbReference type="Proteomes" id="UP000675920"/>
    </source>
</evidence>
<dbReference type="OrthoDB" id="9769565at2"/>